<dbReference type="SUPFAM" id="SSF57598">
    <property type="entry name" value="Antifungal protein (AGAFP)"/>
    <property type="match status" value="1"/>
</dbReference>
<dbReference type="OrthoDB" id="4478077at2759"/>
<dbReference type="Pfam" id="PF11402">
    <property type="entry name" value="Antifungal_prot"/>
    <property type="match status" value="1"/>
</dbReference>
<evidence type="ECO:0008006" key="5">
    <source>
        <dbReference type="Google" id="ProtNLM"/>
    </source>
</evidence>
<organism evidence="3 4">
    <name type="scientific">Dothidotthia symphoricarpi CBS 119687</name>
    <dbReference type="NCBI Taxonomy" id="1392245"/>
    <lineage>
        <taxon>Eukaryota</taxon>
        <taxon>Fungi</taxon>
        <taxon>Dikarya</taxon>
        <taxon>Ascomycota</taxon>
        <taxon>Pezizomycotina</taxon>
        <taxon>Dothideomycetes</taxon>
        <taxon>Pleosporomycetidae</taxon>
        <taxon>Pleosporales</taxon>
        <taxon>Dothidotthiaceae</taxon>
        <taxon>Dothidotthia</taxon>
    </lineage>
</organism>
<proteinExistence type="predicted"/>
<dbReference type="AlphaFoldDB" id="A0A6A6A7R0"/>
<dbReference type="InterPro" id="IPR023112">
    <property type="entry name" value="Antifungal-protein_dom_sf"/>
</dbReference>
<dbReference type="GO" id="GO:0050832">
    <property type="term" value="P:defense response to fungus"/>
    <property type="evidence" value="ECO:0007669"/>
    <property type="project" value="UniProtKB-KW"/>
</dbReference>
<protein>
    <recommendedName>
        <fullName evidence="5">Antifungal protein</fullName>
    </recommendedName>
</protein>
<dbReference type="Proteomes" id="UP000799771">
    <property type="component" value="Unassembled WGS sequence"/>
</dbReference>
<dbReference type="RefSeq" id="XP_033521083.1">
    <property type="nucleotide sequence ID" value="XM_033668602.1"/>
</dbReference>
<reference evidence="3" key="1">
    <citation type="journal article" date="2020" name="Stud. Mycol.">
        <title>101 Dothideomycetes genomes: a test case for predicting lifestyles and emergence of pathogens.</title>
        <authorList>
            <person name="Haridas S."/>
            <person name="Albert R."/>
            <person name="Binder M."/>
            <person name="Bloem J."/>
            <person name="Labutti K."/>
            <person name="Salamov A."/>
            <person name="Andreopoulos B."/>
            <person name="Baker S."/>
            <person name="Barry K."/>
            <person name="Bills G."/>
            <person name="Bluhm B."/>
            <person name="Cannon C."/>
            <person name="Castanera R."/>
            <person name="Culley D."/>
            <person name="Daum C."/>
            <person name="Ezra D."/>
            <person name="Gonzalez J."/>
            <person name="Henrissat B."/>
            <person name="Kuo A."/>
            <person name="Liang C."/>
            <person name="Lipzen A."/>
            <person name="Lutzoni F."/>
            <person name="Magnuson J."/>
            <person name="Mondo S."/>
            <person name="Nolan M."/>
            <person name="Ohm R."/>
            <person name="Pangilinan J."/>
            <person name="Park H.-J."/>
            <person name="Ramirez L."/>
            <person name="Alfaro M."/>
            <person name="Sun H."/>
            <person name="Tritt A."/>
            <person name="Yoshinaga Y."/>
            <person name="Zwiers L.-H."/>
            <person name="Turgeon B."/>
            <person name="Goodwin S."/>
            <person name="Spatafora J."/>
            <person name="Crous P."/>
            <person name="Grigoriev I."/>
        </authorList>
    </citation>
    <scope>NUCLEOTIDE SEQUENCE</scope>
    <source>
        <strain evidence="3">CBS 119687</strain>
    </source>
</reference>
<evidence type="ECO:0000256" key="2">
    <source>
        <dbReference type="ARBA" id="ARBA00022577"/>
    </source>
</evidence>
<keyword evidence="1" id="KW-0929">Antimicrobial</keyword>
<evidence type="ECO:0000313" key="4">
    <source>
        <dbReference type="Proteomes" id="UP000799771"/>
    </source>
</evidence>
<dbReference type="InterPro" id="IPR022706">
    <property type="entry name" value="Antifungal_prot"/>
</dbReference>
<name>A0A6A6A7R0_9PLEO</name>
<dbReference type="Gene3D" id="2.40.50.60">
    <property type="entry name" value="Antifungal protein domain"/>
    <property type="match status" value="1"/>
</dbReference>
<evidence type="ECO:0000256" key="1">
    <source>
        <dbReference type="ARBA" id="ARBA00022529"/>
    </source>
</evidence>
<evidence type="ECO:0000313" key="3">
    <source>
        <dbReference type="EMBL" id="KAF2126691.1"/>
    </source>
</evidence>
<accession>A0A6A6A7R0</accession>
<gene>
    <name evidence="3" type="ORF">P153DRAFT_368761</name>
</gene>
<keyword evidence="4" id="KW-1185">Reference proteome</keyword>
<dbReference type="EMBL" id="ML977512">
    <property type="protein sequence ID" value="KAF2126691.1"/>
    <property type="molecule type" value="Genomic_DNA"/>
</dbReference>
<sequence length="79" mass="8309">MSAVATPIDSKLNDIDTRGVFITYTGKCDASTQQCRYNGQNGVVTIAKCGIAANKKCTTLPTTGGTCEYDSASKVLTCH</sequence>
<dbReference type="GeneID" id="54409034"/>
<dbReference type="GO" id="GO:0031640">
    <property type="term" value="P:killing of cells of another organism"/>
    <property type="evidence" value="ECO:0007669"/>
    <property type="project" value="UniProtKB-KW"/>
</dbReference>
<keyword evidence="2" id="KW-0295">Fungicide</keyword>